<dbReference type="Proteomes" id="UP000615326">
    <property type="component" value="Unassembled WGS sequence"/>
</dbReference>
<keyword evidence="1" id="KW-0472">Membrane</keyword>
<comment type="caution">
    <text evidence="2">The sequence shown here is derived from an EMBL/GenBank/DDBJ whole genome shotgun (WGS) entry which is preliminary data.</text>
</comment>
<accession>A0ABX0K9T7</accession>
<gene>
    <name evidence="2" type="ORF">GOB84_09135</name>
</gene>
<sequence>MNTASILDTIFRLIPPSYLATATSIVSFIIAGCALAMRFWKPPAKESRWATVYRVVSALAQARGWNASAYQPDRKAVMIPVSANRSEIAENLGLDVDETRP</sequence>
<evidence type="ECO:0000313" key="2">
    <source>
        <dbReference type="EMBL" id="NHO32720.1"/>
    </source>
</evidence>
<dbReference type="RefSeq" id="WP_173577243.1">
    <property type="nucleotide sequence ID" value="NZ_WOSW01000014.1"/>
</dbReference>
<keyword evidence="1" id="KW-1133">Transmembrane helix</keyword>
<evidence type="ECO:0000313" key="3">
    <source>
        <dbReference type="Proteomes" id="UP000615326"/>
    </source>
</evidence>
<organism evidence="2 3">
    <name type="scientific">Acetobacter fallax</name>
    <dbReference type="NCBI Taxonomy" id="1737473"/>
    <lineage>
        <taxon>Bacteria</taxon>
        <taxon>Pseudomonadati</taxon>
        <taxon>Pseudomonadota</taxon>
        <taxon>Alphaproteobacteria</taxon>
        <taxon>Acetobacterales</taxon>
        <taxon>Acetobacteraceae</taxon>
        <taxon>Acetobacter</taxon>
    </lineage>
</organism>
<name>A0ABX0K9T7_9PROT</name>
<protein>
    <submittedName>
        <fullName evidence="2">Uncharacterized protein</fullName>
    </submittedName>
</protein>
<keyword evidence="3" id="KW-1185">Reference proteome</keyword>
<reference evidence="2 3" key="1">
    <citation type="journal article" date="2020" name="Int. J. Syst. Evol. Microbiol.">
        <title>Novel acetic acid bacteria from cider fermentations: Acetobacter conturbans sp. nov. and Acetobacter fallax sp. nov.</title>
        <authorList>
            <person name="Sombolestani A.S."/>
            <person name="Cleenwerck I."/>
            <person name="Cnockaert M."/>
            <person name="Borremans W."/>
            <person name="Wieme A.D."/>
            <person name="De Vuyst L."/>
            <person name="Vandamme P."/>
        </authorList>
    </citation>
    <scope>NUCLEOTIDE SEQUENCE [LARGE SCALE GENOMIC DNA]</scope>
    <source>
        <strain evidence="2 3">LMG 1637</strain>
    </source>
</reference>
<dbReference type="EMBL" id="WOSW01000014">
    <property type="protein sequence ID" value="NHO32720.1"/>
    <property type="molecule type" value="Genomic_DNA"/>
</dbReference>
<keyword evidence="1" id="KW-0812">Transmembrane</keyword>
<feature type="transmembrane region" description="Helical" evidence="1">
    <location>
        <begin position="18"/>
        <end position="40"/>
    </location>
</feature>
<proteinExistence type="predicted"/>
<evidence type="ECO:0000256" key="1">
    <source>
        <dbReference type="SAM" id="Phobius"/>
    </source>
</evidence>